<dbReference type="Proteomes" id="UP000192393">
    <property type="component" value="Unassembled WGS sequence"/>
</dbReference>
<evidence type="ECO:0000313" key="2">
    <source>
        <dbReference type="Proteomes" id="UP000192393"/>
    </source>
</evidence>
<protein>
    <submittedName>
        <fullName evidence="1">Uncharacterized protein</fullName>
    </submittedName>
</protein>
<accession>A0A1W2BNQ3</accession>
<dbReference type="AlphaFoldDB" id="A0A1W2BNQ3"/>
<reference evidence="1 2" key="1">
    <citation type="submission" date="2017-04" db="EMBL/GenBank/DDBJ databases">
        <authorList>
            <person name="Afonso C.L."/>
            <person name="Miller P.J."/>
            <person name="Scott M.A."/>
            <person name="Spackman E."/>
            <person name="Goraichik I."/>
            <person name="Dimitrov K.M."/>
            <person name="Suarez D.L."/>
            <person name="Swayne D.E."/>
        </authorList>
    </citation>
    <scope>NUCLEOTIDE SEQUENCE [LARGE SCALE GENOMIC DNA]</scope>
    <source>
        <strain evidence="1 2">CGMCC 1.12708</strain>
    </source>
</reference>
<dbReference type="STRING" id="1434700.SAMN06296427_10713"/>
<evidence type="ECO:0000313" key="1">
    <source>
        <dbReference type="EMBL" id="SMC74547.1"/>
    </source>
</evidence>
<organism evidence="1 2">
    <name type="scientific">Moheibacter sediminis</name>
    <dbReference type="NCBI Taxonomy" id="1434700"/>
    <lineage>
        <taxon>Bacteria</taxon>
        <taxon>Pseudomonadati</taxon>
        <taxon>Bacteroidota</taxon>
        <taxon>Flavobacteriia</taxon>
        <taxon>Flavobacteriales</taxon>
        <taxon>Weeksellaceae</taxon>
        <taxon>Moheibacter</taxon>
    </lineage>
</organism>
<gene>
    <name evidence="1" type="ORF">SAMN06296427_10713</name>
</gene>
<proteinExistence type="predicted"/>
<name>A0A1W2BNQ3_9FLAO</name>
<sequence>MRRVKFQSTHNILIYLFVSLFMLSMSNGLTINMQYGENNMYNEIEHNDCNNNTLNEIKENCKSKVCQKIPQFEFSLVKPNIQMYHYQNEELVCQFILNYDTPPPEFVG</sequence>
<dbReference type="EMBL" id="FWXS01000007">
    <property type="protein sequence ID" value="SMC74547.1"/>
    <property type="molecule type" value="Genomic_DNA"/>
</dbReference>
<keyword evidence="2" id="KW-1185">Reference proteome</keyword>